<feature type="region of interest" description="Disordered" evidence="1">
    <location>
        <begin position="355"/>
        <end position="402"/>
    </location>
</feature>
<dbReference type="EMBL" id="JAHLQT010010178">
    <property type="protein sequence ID" value="KAG7173104.1"/>
    <property type="molecule type" value="Genomic_DNA"/>
</dbReference>
<keyword evidence="4" id="KW-1185">Reference proteome</keyword>
<sequence>MVAVVLIVAGWWCVSRAAALVCPGGSDHCTTQHRLQTIDQFFNNITFKTSGPTFTLRDIGHLMSQQVEELKKIVGDRLTLQKTPREGRQYYGATDYSGYYASTGYPGYGVYNAGTTTTFNGLDAALSALAFLAFGVWLFNLVMPQLQGAGLGLPGLRHKTALYGASAGEVDQVVQAPGILSNILNNSQELVNKIFNKDGSRQSRLFLTQWLGEEMVNQGKSTVKSTLENLVKSAMKAGRDIVSNLEKISSVPTLSGLVQQGSSVATDFIRKLSSVFQQSPFEVPKDPPVSVKFMDTPEALGSPDGVSPRWRRRADNSEVRSVLEYLLTEAWRPLKYLLRLLEELDGRHTQHYFPKSRIPDTGKGNLNLDNNMAAYPSKSPVDHPHRNSLDDDGEESLTRHAG</sequence>
<evidence type="ECO:0000313" key="3">
    <source>
        <dbReference type="EMBL" id="KAG7173104.1"/>
    </source>
</evidence>
<keyword evidence="2" id="KW-0732">Signal</keyword>
<accession>A0A8J5N4Z8</accession>
<dbReference type="AlphaFoldDB" id="A0A8J5N4Z8"/>
<comment type="caution">
    <text evidence="3">The sequence shown here is derived from an EMBL/GenBank/DDBJ whole genome shotgun (WGS) entry which is preliminary data.</text>
</comment>
<evidence type="ECO:0000256" key="2">
    <source>
        <dbReference type="SAM" id="SignalP"/>
    </source>
</evidence>
<feature type="signal peptide" evidence="2">
    <location>
        <begin position="1"/>
        <end position="19"/>
    </location>
</feature>
<protein>
    <submittedName>
        <fullName evidence="3">Uncharacterized protein</fullName>
    </submittedName>
</protein>
<evidence type="ECO:0000256" key="1">
    <source>
        <dbReference type="SAM" id="MobiDB-lite"/>
    </source>
</evidence>
<proteinExistence type="predicted"/>
<gene>
    <name evidence="3" type="ORF">Hamer_G008630</name>
</gene>
<evidence type="ECO:0000313" key="4">
    <source>
        <dbReference type="Proteomes" id="UP000747542"/>
    </source>
</evidence>
<feature type="chain" id="PRO_5035171541" evidence="2">
    <location>
        <begin position="20"/>
        <end position="402"/>
    </location>
</feature>
<feature type="compositionally biased region" description="Basic and acidic residues" evidence="1">
    <location>
        <begin position="380"/>
        <end position="389"/>
    </location>
</feature>
<dbReference type="Proteomes" id="UP000747542">
    <property type="component" value="Unassembled WGS sequence"/>
</dbReference>
<reference evidence="3" key="1">
    <citation type="journal article" date="2021" name="Sci. Adv.">
        <title>The American lobster genome reveals insights on longevity, neural, and immune adaptations.</title>
        <authorList>
            <person name="Polinski J.M."/>
            <person name="Zimin A.V."/>
            <person name="Clark K.F."/>
            <person name="Kohn A.B."/>
            <person name="Sadowski N."/>
            <person name="Timp W."/>
            <person name="Ptitsyn A."/>
            <person name="Khanna P."/>
            <person name="Romanova D.Y."/>
            <person name="Williams P."/>
            <person name="Greenwood S.J."/>
            <person name="Moroz L.L."/>
            <person name="Walt D.R."/>
            <person name="Bodnar A.G."/>
        </authorList>
    </citation>
    <scope>NUCLEOTIDE SEQUENCE</scope>
    <source>
        <strain evidence="3">GMGI-L3</strain>
    </source>
</reference>
<organism evidence="3 4">
    <name type="scientific">Homarus americanus</name>
    <name type="common">American lobster</name>
    <dbReference type="NCBI Taxonomy" id="6706"/>
    <lineage>
        <taxon>Eukaryota</taxon>
        <taxon>Metazoa</taxon>
        <taxon>Ecdysozoa</taxon>
        <taxon>Arthropoda</taxon>
        <taxon>Crustacea</taxon>
        <taxon>Multicrustacea</taxon>
        <taxon>Malacostraca</taxon>
        <taxon>Eumalacostraca</taxon>
        <taxon>Eucarida</taxon>
        <taxon>Decapoda</taxon>
        <taxon>Pleocyemata</taxon>
        <taxon>Astacidea</taxon>
        <taxon>Nephropoidea</taxon>
        <taxon>Nephropidae</taxon>
        <taxon>Homarus</taxon>
    </lineage>
</organism>
<name>A0A8J5N4Z8_HOMAM</name>